<dbReference type="InterPro" id="IPR011856">
    <property type="entry name" value="tRNA_endonuc-like_dom_sf"/>
</dbReference>
<feature type="region of interest" description="Disordered" evidence="9">
    <location>
        <begin position="21"/>
        <end position="42"/>
    </location>
</feature>
<keyword evidence="6 8" id="KW-0460">Magnesium</keyword>
<evidence type="ECO:0000313" key="12">
    <source>
        <dbReference type="Proteomes" id="UP000030671"/>
    </source>
</evidence>
<feature type="compositionally biased region" description="Basic residues" evidence="9">
    <location>
        <begin position="837"/>
        <end position="853"/>
    </location>
</feature>
<dbReference type="EMBL" id="KI925455">
    <property type="protein sequence ID" value="ETW86199.1"/>
    <property type="molecule type" value="Genomic_DNA"/>
</dbReference>
<keyword evidence="12" id="KW-1185">Reference proteome</keyword>
<evidence type="ECO:0000313" key="11">
    <source>
        <dbReference type="EMBL" id="ETW86199.1"/>
    </source>
</evidence>
<reference evidence="11 12" key="1">
    <citation type="journal article" date="2012" name="New Phytol.">
        <title>Insight into trade-off between wood decay and parasitism from the genome of a fungal forest pathogen.</title>
        <authorList>
            <person name="Olson A."/>
            <person name="Aerts A."/>
            <person name="Asiegbu F."/>
            <person name="Belbahri L."/>
            <person name="Bouzid O."/>
            <person name="Broberg A."/>
            <person name="Canback B."/>
            <person name="Coutinho P.M."/>
            <person name="Cullen D."/>
            <person name="Dalman K."/>
            <person name="Deflorio G."/>
            <person name="van Diepen L.T."/>
            <person name="Dunand C."/>
            <person name="Duplessis S."/>
            <person name="Durling M."/>
            <person name="Gonthier P."/>
            <person name="Grimwood J."/>
            <person name="Fossdal C.G."/>
            <person name="Hansson D."/>
            <person name="Henrissat B."/>
            <person name="Hietala A."/>
            <person name="Himmelstrand K."/>
            <person name="Hoffmeister D."/>
            <person name="Hogberg N."/>
            <person name="James T.Y."/>
            <person name="Karlsson M."/>
            <person name="Kohler A."/>
            <person name="Kues U."/>
            <person name="Lee Y.H."/>
            <person name="Lin Y.C."/>
            <person name="Lind M."/>
            <person name="Lindquist E."/>
            <person name="Lombard V."/>
            <person name="Lucas S."/>
            <person name="Lunden K."/>
            <person name="Morin E."/>
            <person name="Murat C."/>
            <person name="Park J."/>
            <person name="Raffaello T."/>
            <person name="Rouze P."/>
            <person name="Salamov A."/>
            <person name="Schmutz J."/>
            <person name="Solheim H."/>
            <person name="Stahlberg J."/>
            <person name="Velez H."/>
            <person name="de Vries R.P."/>
            <person name="Wiebenga A."/>
            <person name="Woodward S."/>
            <person name="Yakovlev I."/>
            <person name="Garbelotto M."/>
            <person name="Martin F."/>
            <person name="Grigoriev I.V."/>
            <person name="Stenlid J."/>
        </authorList>
    </citation>
    <scope>NUCLEOTIDE SEQUENCE [LARGE SCALE GENOMIC DNA]</scope>
    <source>
        <strain evidence="11 12">TC 32-1</strain>
    </source>
</reference>
<protein>
    <recommendedName>
        <fullName evidence="8">Fanconi-associated nuclease</fullName>
        <ecNumber evidence="8">3.1.4.1</ecNumber>
    </recommendedName>
</protein>
<name>W4KKE6_HETIT</name>
<dbReference type="InterPro" id="IPR049132">
    <property type="entry name" value="FAN1-like_euk"/>
</dbReference>
<dbReference type="AlphaFoldDB" id="W4KKE6"/>
<evidence type="ECO:0000256" key="4">
    <source>
        <dbReference type="ARBA" id="ARBA00022723"/>
    </source>
</evidence>
<evidence type="ECO:0000256" key="2">
    <source>
        <dbReference type="ARBA" id="ARBA00005533"/>
    </source>
</evidence>
<dbReference type="OrthoDB" id="76364at2759"/>
<dbReference type="SMART" id="SM00990">
    <property type="entry name" value="VRR_NUC"/>
    <property type="match status" value="1"/>
</dbReference>
<keyword evidence="4 8" id="KW-0479">Metal-binding</keyword>
<evidence type="ECO:0000256" key="5">
    <source>
        <dbReference type="ARBA" id="ARBA00022801"/>
    </source>
</evidence>
<dbReference type="CDD" id="cd22326">
    <property type="entry name" value="FAN1-like"/>
    <property type="match status" value="1"/>
</dbReference>
<keyword evidence="7 8" id="KW-0464">Manganese</keyword>
<keyword evidence="8" id="KW-0227">DNA damage</keyword>
<dbReference type="InterPro" id="IPR033315">
    <property type="entry name" value="Fan1-like"/>
</dbReference>
<evidence type="ECO:0000259" key="10">
    <source>
        <dbReference type="SMART" id="SM00990"/>
    </source>
</evidence>
<dbReference type="STRING" id="747525.W4KKE6"/>
<organism evidence="11 12">
    <name type="scientific">Heterobasidion irregulare (strain TC 32-1)</name>
    <dbReference type="NCBI Taxonomy" id="747525"/>
    <lineage>
        <taxon>Eukaryota</taxon>
        <taxon>Fungi</taxon>
        <taxon>Dikarya</taxon>
        <taxon>Basidiomycota</taxon>
        <taxon>Agaricomycotina</taxon>
        <taxon>Agaricomycetes</taxon>
        <taxon>Russulales</taxon>
        <taxon>Bondarzewiaceae</taxon>
        <taxon>Heterobasidion</taxon>
        <taxon>Heterobasidion annosum species complex</taxon>
    </lineage>
</organism>
<evidence type="ECO:0000256" key="8">
    <source>
        <dbReference type="RuleBase" id="RU365033"/>
    </source>
</evidence>
<dbReference type="GO" id="GO:0004528">
    <property type="term" value="F:phosphodiesterase I activity"/>
    <property type="evidence" value="ECO:0007669"/>
    <property type="project" value="UniProtKB-EC"/>
</dbReference>
<dbReference type="GO" id="GO:0070336">
    <property type="term" value="F:flap-structured DNA binding"/>
    <property type="evidence" value="ECO:0007669"/>
    <property type="project" value="TreeGrafter"/>
</dbReference>
<dbReference type="FunCoup" id="W4KKE6">
    <property type="interactions" value="315"/>
</dbReference>
<keyword evidence="8" id="KW-0234">DNA repair</keyword>
<dbReference type="Gene3D" id="3.40.1350.10">
    <property type="match status" value="1"/>
</dbReference>
<dbReference type="eggNOG" id="KOG2143">
    <property type="taxonomic scope" value="Eukaryota"/>
</dbReference>
<comment type="subcellular location">
    <subcellularLocation>
        <location evidence="8">Nucleus</location>
    </subcellularLocation>
</comment>
<dbReference type="EC" id="3.1.4.1" evidence="8"/>
<feature type="domain" description="VRR-NUC" evidence="10">
    <location>
        <begin position="714"/>
        <end position="830"/>
    </location>
</feature>
<gene>
    <name evidence="11" type="ORF">HETIRDRAFT_432658</name>
</gene>
<evidence type="ECO:0000256" key="3">
    <source>
        <dbReference type="ARBA" id="ARBA00022722"/>
    </source>
</evidence>
<comment type="similarity">
    <text evidence="2 8">Belongs to the FAN1 family.</text>
</comment>
<dbReference type="PANTHER" id="PTHR15749">
    <property type="entry name" value="FANCONI-ASSOCIATED NUCLEASE 1"/>
    <property type="match status" value="1"/>
</dbReference>
<dbReference type="GO" id="GO:0017108">
    <property type="term" value="F:5'-flap endonuclease activity"/>
    <property type="evidence" value="ECO:0007669"/>
    <property type="project" value="TreeGrafter"/>
</dbReference>
<dbReference type="GO" id="GO:0046872">
    <property type="term" value="F:metal ion binding"/>
    <property type="evidence" value="ECO:0007669"/>
    <property type="project" value="UniProtKB-KW"/>
</dbReference>
<dbReference type="InParanoid" id="W4KKE6"/>
<evidence type="ECO:0000256" key="9">
    <source>
        <dbReference type="SAM" id="MobiDB-lite"/>
    </source>
</evidence>
<proteinExistence type="inferred from homology"/>
<accession>W4KKE6</accession>
<keyword evidence="5 8" id="KW-0378">Hydrolase</keyword>
<comment type="function">
    <text evidence="8">Nuclease required for the repair of DNA interstrand cross-links (ICL). Acts as a 5'-3' exonuclease that anchors at a cut end of DNA and cleaves DNA successively at every third nucleotide, allowing to excise an ICL from one strand through flanking incisions.</text>
</comment>
<dbReference type="Pfam" id="PF08774">
    <property type="entry name" value="VRR_NUC"/>
    <property type="match status" value="1"/>
</dbReference>
<dbReference type="KEGG" id="hir:HETIRDRAFT_432658"/>
<dbReference type="InterPro" id="IPR049126">
    <property type="entry name" value="FAN1-like_TPR"/>
</dbReference>
<evidence type="ECO:0000256" key="6">
    <source>
        <dbReference type="ARBA" id="ARBA00022842"/>
    </source>
</evidence>
<evidence type="ECO:0000256" key="1">
    <source>
        <dbReference type="ARBA" id="ARBA00000983"/>
    </source>
</evidence>
<dbReference type="Pfam" id="PF21170">
    <property type="entry name" value="FAN1_TPR"/>
    <property type="match status" value="1"/>
</dbReference>
<comment type="catalytic activity">
    <reaction evidence="1 8">
        <text>Hydrolytically removes 5'-nucleotides successively from the 3'-hydroxy termini of 3'-hydroxy-terminated oligonucleotides.</text>
        <dbReference type="EC" id="3.1.4.1"/>
    </reaction>
</comment>
<dbReference type="GeneID" id="20674625"/>
<keyword evidence="3 8" id="KW-0540">Nuclease</keyword>
<feature type="region of interest" description="Disordered" evidence="9">
    <location>
        <begin position="832"/>
        <end position="922"/>
    </location>
</feature>
<dbReference type="HOGENOM" id="CLU_005116_0_0_1"/>
<dbReference type="PANTHER" id="PTHR15749:SF4">
    <property type="entry name" value="FANCONI-ASSOCIATED NUCLEASE 1"/>
    <property type="match status" value="1"/>
</dbReference>
<sequence>MSLGSPSTSLAGSLIFETQGDLTEASPTGSADENGGAMEGEKDRPHSMYVRLFEEMLHEVILYEHHLFTSEEISCFQAYASMDYDVQYLFIRLCLRKSDQWMRLSSFDNYRSELGDNIISVVKSLCAARVSDEFRVKQEELDSTNSLNASDNMDPNRAPEVKFNLFVEDQDQATLVELLQCLTVDELDKMAKDRKLKIRKKKDILIDCLLKSSSTQPTIDNFFTKKSDPSGSRQPSVLERQDQRLREMVLNQLGACVRVNADIFALFRRINLVYFRCTQYTSSILTAAIVAFARKRHYFPYIYERTWDIWPDRAALCAYERVLELEAEVDALLEGFTPSGTRSRSVLSSTPVPDLPKIEPRDEDRVEGNETARRLAARAVAKLVFDGGIYSEWTALVAAEGHKEPRSMGLERFHHGHVLTRIVVKGAEALHILQEFKHELDVLQALIDQPRWRRGRRGRWYDQRALILMDKFPRDDMKIAEIALNSVLDAIDDPDVHLVYRPMLERRVLRLEKILKIPIDQRHTSENDLKKTSSISIEGVRVHSRLEGMRLDSIGQVVANSSKTPLSQSQLPFPVKKPLFTTFKKGGLSSLEKKGDIRTEVRTDPPSFLLREPDKFCEVQPSEKKGKSIWVGRDGEQVSVEILALQYYEGRGYKGFHTEGRILTTLFGLLFWDVLFAPVPGAFETPYQTAPLDIAEDTFFFSREELIRARISEIQLGRAREILEAVDDEHREKGTWCVGVRWDLFEKQNLLEIVDCFDGKALSIICRLFCEEYAKRCSGVPDLFLWNHERRECKFVEVKGPGDSLQENQKLWIDVLLGANVAVEVCRVSPMGQSPTKAKRRGSPRKSKASKKAAKVESDTHTESVPGSDDEVDQFLDASQLGESIMLEPTTPSPIQPSQGTKRHSDDDDYLPDPIKRARRSL</sequence>
<dbReference type="GO" id="GO:0005634">
    <property type="term" value="C:nucleus"/>
    <property type="evidence" value="ECO:0007669"/>
    <property type="project" value="UniProtKB-SubCell"/>
</dbReference>
<evidence type="ECO:0000256" key="7">
    <source>
        <dbReference type="ARBA" id="ARBA00023211"/>
    </source>
</evidence>
<dbReference type="GO" id="GO:0036297">
    <property type="term" value="P:interstrand cross-link repair"/>
    <property type="evidence" value="ECO:0007669"/>
    <property type="project" value="InterPro"/>
</dbReference>
<comment type="cofactor">
    <cofactor evidence="8">
        <name>Mg(2+)</name>
        <dbReference type="ChEBI" id="CHEBI:18420"/>
    </cofactor>
    <cofactor evidence="8">
        <name>Mn(2+)</name>
        <dbReference type="ChEBI" id="CHEBI:29035"/>
    </cofactor>
</comment>
<keyword evidence="8" id="KW-0539">Nucleus</keyword>
<dbReference type="GO" id="GO:0008409">
    <property type="term" value="F:5'-3' exonuclease activity"/>
    <property type="evidence" value="ECO:0007669"/>
    <property type="project" value="TreeGrafter"/>
</dbReference>
<dbReference type="InterPro" id="IPR014883">
    <property type="entry name" value="VRR_NUC"/>
</dbReference>
<dbReference type="Proteomes" id="UP000030671">
    <property type="component" value="Unassembled WGS sequence"/>
</dbReference>
<dbReference type="RefSeq" id="XP_009542960.1">
    <property type="nucleotide sequence ID" value="XM_009544665.1"/>
</dbReference>